<protein>
    <recommendedName>
        <fullName evidence="3">Reverse transcriptase domain-containing protein</fullName>
    </recommendedName>
</protein>
<dbReference type="EMBL" id="CAUYUJ010017504">
    <property type="protein sequence ID" value="CAK0875338.1"/>
    <property type="molecule type" value="Genomic_DNA"/>
</dbReference>
<feature type="non-terminal residue" evidence="1">
    <location>
        <position position="589"/>
    </location>
</feature>
<evidence type="ECO:0000313" key="2">
    <source>
        <dbReference type="Proteomes" id="UP001189429"/>
    </source>
</evidence>
<keyword evidence="2" id="KW-1185">Reference proteome</keyword>
<evidence type="ECO:0008006" key="3">
    <source>
        <dbReference type="Google" id="ProtNLM"/>
    </source>
</evidence>
<name>A0ABN9VSB9_9DINO</name>
<reference evidence="1" key="1">
    <citation type="submission" date="2023-10" db="EMBL/GenBank/DDBJ databases">
        <authorList>
            <person name="Chen Y."/>
            <person name="Shah S."/>
            <person name="Dougan E. K."/>
            <person name="Thang M."/>
            <person name="Chan C."/>
        </authorList>
    </citation>
    <scope>NUCLEOTIDE SEQUENCE [LARGE SCALE GENOMIC DNA]</scope>
</reference>
<feature type="non-terminal residue" evidence="1">
    <location>
        <position position="1"/>
    </location>
</feature>
<gene>
    <name evidence="1" type="ORF">PCOR1329_LOCUS60023</name>
</gene>
<evidence type="ECO:0000313" key="1">
    <source>
        <dbReference type="EMBL" id="CAK0875338.1"/>
    </source>
</evidence>
<accession>A0ABN9VSB9</accession>
<proteinExistence type="predicted"/>
<dbReference type="Proteomes" id="UP001189429">
    <property type="component" value="Unassembled WGS sequence"/>
</dbReference>
<comment type="caution">
    <text evidence="1">The sequence shown here is derived from an EMBL/GenBank/DDBJ whole genome shotgun (WGS) entry which is preliminary data.</text>
</comment>
<organism evidence="1 2">
    <name type="scientific">Prorocentrum cordatum</name>
    <dbReference type="NCBI Taxonomy" id="2364126"/>
    <lineage>
        <taxon>Eukaryota</taxon>
        <taxon>Sar</taxon>
        <taxon>Alveolata</taxon>
        <taxon>Dinophyceae</taxon>
        <taxon>Prorocentrales</taxon>
        <taxon>Prorocentraceae</taxon>
        <taxon>Prorocentrum</taxon>
    </lineage>
</organism>
<sequence>VQEALLHVRRAERAPAAAHWSFGFALDKHNGLRGLDGKRLIRLVCTFWKFFFGGLLRKPSSHECELNFDPTCHGYLAHRRREDAMMVTRCVGYALRQKGLRSVSELLDMSNAFACTPLEWLDEAVEELAEPVDWALLHDRIHHHIVEVEARGEALHFALGRGGLMGTCEAPKEFAVAFRRPVQQWRAECAAQDDLLLFKTPILELPVSCAVVQFADDLKKRHVILSGLATDAHAIIEESQTLLITELEKGGFKQNMKKREMVSELKPSENLKFKALLKPGSGKILPHARHLGGRYVWNDNASVEVGYRIDALKKGWAVMGRFWFAKSPHKLRRQLFLGKVVGAALSGMCRYVLSESELHRLDVQICKKLRVMEGGSQVAHDTHVKVLTNKQLMKRWGVVPSKAALAMQRIRWLQDMVRHPLAHQQVIAALWGHLEDEPSPIDIEGKLTVSTSPFARQFTRDLMLLEGISGTEDFFEEWALVGRAWQELWSCEEVNNAFLKVDAKLLEVSLMREDQIWKKLAPRAKESEEPEGEFVCDLTDSQGAVCGLCFDSLKKLVAHMTKARGGSHGVMCPLRCCVIANQCLNCGSL</sequence>